<name>A0AAU9TFN5_EUPED</name>
<evidence type="ECO:0000313" key="1">
    <source>
        <dbReference type="EMBL" id="CAH2085798.1"/>
    </source>
</evidence>
<sequence>MTLPADPTLDLSIYSFPNKQLCYEMEKNWAGSLVLPWWAHGCHDLKVKISKERGNFYFLPKHKAILNKIQSIRRNGWRREYNKTSTIGWARKA</sequence>
<protein>
    <submittedName>
        <fullName evidence="1">Uncharacterized protein</fullName>
    </submittedName>
</protein>
<dbReference type="Proteomes" id="UP001153954">
    <property type="component" value="Unassembled WGS sequence"/>
</dbReference>
<accession>A0AAU9TFN5</accession>
<organism evidence="1 2">
    <name type="scientific">Euphydryas editha</name>
    <name type="common">Edith's checkerspot</name>
    <dbReference type="NCBI Taxonomy" id="104508"/>
    <lineage>
        <taxon>Eukaryota</taxon>
        <taxon>Metazoa</taxon>
        <taxon>Ecdysozoa</taxon>
        <taxon>Arthropoda</taxon>
        <taxon>Hexapoda</taxon>
        <taxon>Insecta</taxon>
        <taxon>Pterygota</taxon>
        <taxon>Neoptera</taxon>
        <taxon>Endopterygota</taxon>
        <taxon>Lepidoptera</taxon>
        <taxon>Glossata</taxon>
        <taxon>Ditrysia</taxon>
        <taxon>Papilionoidea</taxon>
        <taxon>Nymphalidae</taxon>
        <taxon>Nymphalinae</taxon>
        <taxon>Euphydryas</taxon>
    </lineage>
</organism>
<reference evidence="1" key="1">
    <citation type="submission" date="2022-03" db="EMBL/GenBank/DDBJ databases">
        <authorList>
            <person name="Tunstrom K."/>
        </authorList>
    </citation>
    <scope>NUCLEOTIDE SEQUENCE</scope>
</reference>
<dbReference type="EMBL" id="CAKOGL010000004">
    <property type="protein sequence ID" value="CAH2085798.1"/>
    <property type="molecule type" value="Genomic_DNA"/>
</dbReference>
<dbReference type="AlphaFoldDB" id="A0AAU9TFN5"/>
<evidence type="ECO:0000313" key="2">
    <source>
        <dbReference type="Proteomes" id="UP001153954"/>
    </source>
</evidence>
<gene>
    <name evidence="1" type="ORF">EEDITHA_LOCUS2239</name>
</gene>
<keyword evidence="2" id="KW-1185">Reference proteome</keyword>
<comment type="caution">
    <text evidence="1">The sequence shown here is derived from an EMBL/GenBank/DDBJ whole genome shotgun (WGS) entry which is preliminary data.</text>
</comment>
<proteinExistence type="predicted"/>